<reference evidence="2 4" key="1">
    <citation type="submission" date="2018-09" db="EMBL/GenBank/DDBJ databases">
        <title>Genomic investigation of the strawberry pathogen Phytophthora fragariae indicates pathogenicity is determined by transcriptional variation in three key races.</title>
        <authorList>
            <person name="Adams T.M."/>
            <person name="Armitage A.D."/>
            <person name="Sobczyk M.K."/>
            <person name="Bates H.J."/>
            <person name="Dunwell J.M."/>
            <person name="Nellist C.F."/>
            <person name="Harrison R.J."/>
        </authorList>
    </citation>
    <scope>NUCLEOTIDE SEQUENCE [LARGE SCALE GENOMIC DNA]</scope>
    <source>
        <strain evidence="2 4">SCRP249</strain>
        <strain evidence="3 5">SCRP333</strain>
    </source>
</reference>
<evidence type="ECO:0000313" key="5">
    <source>
        <dbReference type="Proteomes" id="UP000434957"/>
    </source>
</evidence>
<keyword evidence="5" id="KW-1185">Reference proteome</keyword>
<name>A0A6A3GTC8_9STRA</name>
<evidence type="ECO:0000313" key="2">
    <source>
        <dbReference type="EMBL" id="KAE8960247.1"/>
    </source>
</evidence>
<dbReference type="Proteomes" id="UP000434957">
    <property type="component" value="Unassembled WGS sequence"/>
</dbReference>
<evidence type="ECO:0000313" key="4">
    <source>
        <dbReference type="Proteomes" id="UP000429607"/>
    </source>
</evidence>
<dbReference type="Proteomes" id="UP000429607">
    <property type="component" value="Unassembled WGS sequence"/>
</dbReference>
<dbReference type="EMBL" id="QXFV01006866">
    <property type="protein sequence ID" value="KAE8960247.1"/>
    <property type="molecule type" value="Genomic_DNA"/>
</dbReference>
<dbReference type="EMBL" id="QXFT01003274">
    <property type="protein sequence ID" value="KAE9287450.1"/>
    <property type="molecule type" value="Genomic_DNA"/>
</dbReference>
<sequence>METRPVPLPTQTGEPRSTLDTDPRCSPEAVEARPRIREPQKTRGRVEKQPEAHRQADETRSRTPQWAGAAEAAWRRRERPERSGKDEQGKHVSTKMIKMRTSETRRCSPRQCSPRTGGHARWQKPATEIRGESEGETLCRAVRQCQVHDEAGAVVA</sequence>
<feature type="compositionally biased region" description="Basic and acidic residues" evidence="1">
    <location>
        <begin position="17"/>
        <end position="61"/>
    </location>
</feature>
<evidence type="ECO:0000256" key="1">
    <source>
        <dbReference type="SAM" id="MobiDB-lite"/>
    </source>
</evidence>
<gene>
    <name evidence="2" type="ORF">PR001_g30446</name>
    <name evidence="3" type="ORF">PR003_g26048</name>
</gene>
<protein>
    <submittedName>
        <fullName evidence="2">Uncharacterized protein</fullName>
    </submittedName>
</protein>
<dbReference type="AlphaFoldDB" id="A0A6A3GTC8"/>
<proteinExistence type="predicted"/>
<evidence type="ECO:0000313" key="3">
    <source>
        <dbReference type="EMBL" id="KAE9287450.1"/>
    </source>
</evidence>
<comment type="caution">
    <text evidence="2">The sequence shown here is derived from an EMBL/GenBank/DDBJ whole genome shotgun (WGS) entry which is preliminary data.</text>
</comment>
<feature type="region of interest" description="Disordered" evidence="1">
    <location>
        <begin position="1"/>
        <end position="135"/>
    </location>
</feature>
<accession>A0A6A3GTC8</accession>
<feature type="compositionally biased region" description="Basic and acidic residues" evidence="1">
    <location>
        <begin position="73"/>
        <end position="90"/>
    </location>
</feature>
<organism evidence="2 4">
    <name type="scientific">Phytophthora rubi</name>
    <dbReference type="NCBI Taxonomy" id="129364"/>
    <lineage>
        <taxon>Eukaryota</taxon>
        <taxon>Sar</taxon>
        <taxon>Stramenopiles</taxon>
        <taxon>Oomycota</taxon>
        <taxon>Peronosporomycetes</taxon>
        <taxon>Peronosporales</taxon>
        <taxon>Peronosporaceae</taxon>
        <taxon>Phytophthora</taxon>
    </lineage>
</organism>